<organism evidence="1 2">
    <name type="scientific">Erwinia typographi</name>
    <dbReference type="NCBI Taxonomy" id="371042"/>
    <lineage>
        <taxon>Bacteria</taxon>
        <taxon>Pseudomonadati</taxon>
        <taxon>Pseudomonadota</taxon>
        <taxon>Gammaproteobacteria</taxon>
        <taxon>Enterobacterales</taxon>
        <taxon>Erwiniaceae</taxon>
        <taxon>Erwinia</taxon>
    </lineage>
</organism>
<comment type="caution">
    <text evidence="1">The sequence shown here is derived from an EMBL/GenBank/DDBJ whole genome shotgun (WGS) entry which is preliminary data.</text>
</comment>
<accession>A0A0A3YXU2</accession>
<proteinExistence type="predicted"/>
<evidence type="ECO:0000313" key="2">
    <source>
        <dbReference type="Proteomes" id="UP000030351"/>
    </source>
</evidence>
<keyword evidence="2" id="KW-1185">Reference proteome</keyword>
<name>A0A0A3YXU2_9GAMM</name>
<dbReference type="EMBL" id="JRUQ01000051">
    <property type="protein sequence ID" value="KGT90334.1"/>
    <property type="molecule type" value="Genomic_DNA"/>
</dbReference>
<evidence type="ECO:0000313" key="1">
    <source>
        <dbReference type="EMBL" id="KGT90334.1"/>
    </source>
</evidence>
<gene>
    <name evidence="1" type="ORF">NG99_18230</name>
</gene>
<dbReference type="AlphaFoldDB" id="A0A0A3YXU2"/>
<dbReference type="RefSeq" id="WP_034896024.1">
    <property type="nucleotide sequence ID" value="NZ_JRUQ01000051.1"/>
</dbReference>
<protein>
    <submittedName>
        <fullName evidence="1">Uncharacterized protein</fullName>
    </submittedName>
</protein>
<dbReference type="OrthoDB" id="7017184at2"/>
<sequence>MIEVTAMAAFLDAWHNNDACCWASHPGSELTFRPFPSPTLTLRISPGLLRDSLLRQVLSWRFQHPDRYDGCYISMEADGSLSLMCQPAPEISPHDAINTLFSLANLS</sequence>
<dbReference type="Proteomes" id="UP000030351">
    <property type="component" value="Unassembled WGS sequence"/>
</dbReference>
<reference evidence="1 2" key="1">
    <citation type="submission" date="2014-10" db="EMBL/GenBank/DDBJ databases">
        <title>Genome sequence of Erwinia typographi M043b.</title>
        <authorList>
            <person name="Chan K.-G."/>
            <person name="Tan W.-S."/>
        </authorList>
    </citation>
    <scope>NUCLEOTIDE SEQUENCE [LARGE SCALE GENOMIC DNA]</scope>
    <source>
        <strain evidence="1 2">M043b</strain>
    </source>
</reference>